<dbReference type="CDD" id="cd07302">
    <property type="entry name" value="CHD"/>
    <property type="match status" value="1"/>
</dbReference>
<dbReference type="Gene3D" id="3.30.70.1230">
    <property type="entry name" value="Nucleotide cyclase"/>
    <property type="match status" value="1"/>
</dbReference>
<organism evidence="3 4">
    <name type="scientific">Treponema vincentii F0403</name>
    <dbReference type="NCBI Taxonomy" id="1125702"/>
    <lineage>
        <taxon>Bacteria</taxon>
        <taxon>Pseudomonadati</taxon>
        <taxon>Spirochaetota</taxon>
        <taxon>Spirochaetia</taxon>
        <taxon>Spirochaetales</taxon>
        <taxon>Treponemataceae</taxon>
        <taxon>Treponema</taxon>
    </lineage>
</organism>
<feature type="transmembrane region" description="Helical" evidence="1">
    <location>
        <begin position="29"/>
        <end position="47"/>
    </location>
</feature>
<sequence length="799" mass="90795">MSEIEGEELNTVEELDTEHKQVADYPYKLQVITLIILAALMALPFGMDKLDLLNYEQPSQLLYPFTVLFSGLVQKDFYFFYISCFSFFLLPVAFLIILTSIFCKKITQNIVMITALIAVTCYLSTVVSGMTVFANTIRWFQSLSILVYAAFFIALIFHIFLISRGISIIKENNEAYAEYKQLILDTEKTERSDKQHEYEKTEIAVDGQPEEKKKFGINIKGQVQHLIGGLNDPERKTHLKNKITGVILIAIIVIISTFIYTDLKNYKLLLTQNVNTTGTNQAEQVAAIYDFSDGLHAKISAFLEGIKKTNASSPFPHRRVDIITTDSKTPVFLEKIDDTAELPDFNVFSYTTEPGSVGDIPAEEKRITAEEAALYIKHFKNQSTRNQPIYNPEKGTCLYVYPITFSRKDGQRLVGFSVVTYMQEILDRPYFQAKVFIFSLAAVFLYAAIIITLFLADFIAAPIIQLCVNIRKTTNILSGIFSGNAKIEASKLVFEDNLNTRDEIKTLSQEIKNIITLVRRILPYLSLHTLQSAEKDTEAKGITRNLCFLFTDIRGFTKLCEKLPAREVIMILNRYLNIETKIIFDNGGDVDKYVGDEVMAFFSGPQKEINACKAAMEIREALYHEQQAAMKVGRETISLGIGINTGYVIFGPVGSKTRKDFTSIGDTVNLAARLESANKEYGSKTIISESVYKNLNDSFICRELDYITVQGKTEVVRIFEVLQDIQKNTGDKLYDLKEVFEKGLGYYRKRKWKTAEKYFLECVEKYNDQPSKVFLDRIAHYQSSPPPADWKGVFAMHIK</sequence>
<dbReference type="InterPro" id="IPR029787">
    <property type="entry name" value="Nucleotide_cyclase"/>
</dbReference>
<dbReference type="AlphaFoldDB" id="S3L6Z4"/>
<keyword evidence="1" id="KW-0812">Transmembrane</keyword>
<keyword evidence="4" id="KW-1185">Reference proteome</keyword>
<keyword evidence="1" id="KW-0472">Membrane</keyword>
<accession>S3L6Z4</accession>
<feature type="transmembrane region" description="Helical" evidence="1">
    <location>
        <begin position="78"/>
        <end position="98"/>
    </location>
</feature>
<dbReference type="InterPro" id="IPR050697">
    <property type="entry name" value="Adenylyl/Guanylyl_Cyclase_3/4"/>
</dbReference>
<evidence type="ECO:0000259" key="2">
    <source>
        <dbReference type="PROSITE" id="PS50125"/>
    </source>
</evidence>
<keyword evidence="1" id="KW-1133">Transmembrane helix</keyword>
<comment type="caution">
    <text evidence="3">The sequence shown here is derived from an EMBL/GenBank/DDBJ whole genome shotgun (WGS) entry which is preliminary data.</text>
</comment>
<feature type="transmembrane region" description="Helical" evidence="1">
    <location>
        <begin position="139"/>
        <end position="162"/>
    </location>
</feature>
<dbReference type="GO" id="GO:0006171">
    <property type="term" value="P:cAMP biosynthetic process"/>
    <property type="evidence" value="ECO:0007669"/>
    <property type="project" value="TreeGrafter"/>
</dbReference>
<protein>
    <recommendedName>
        <fullName evidence="2">Guanylate cyclase domain-containing protein</fullName>
    </recommendedName>
</protein>
<dbReference type="GO" id="GO:0035556">
    <property type="term" value="P:intracellular signal transduction"/>
    <property type="evidence" value="ECO:0007669"/>
    <property type="project" value="InterPro"/>
</dbReference>
<feature type="transmembrane region" description="Helical" evidence="1">
    <location>
        <begin position="110"/>
        <end position="133"/>
    </location>
</feature>
<dbReference type="HOGENOM" id="CLU_354090_0_0_12"/>
<dbReference type="SUPFAM" id="SSF55073">
    <property type="entry name" value="Nucleotide cyclase"/>
    <property type="match status" value="1"/>
</dbReference>
<reference evidence="3 4" key="1">
    <citation type="submission" date="2013-04" db="EMBL/GenBank/DDBJ databases">
        <title>The Genome Sequence of Treponema vincentii F0403.</title>
        <authorList>
            <consortium name="The Broad Institute Genomics Platform"/>
            <person name="Earl A."/>
            <person name="Ward D."/>
            <person name="Feldgarden M."/>
            <person name="Gevers D."/>
            <person name="Leonetti C."/>
            <person name="Izard J."/>
            <person name="Walker B."/>
            <person name="Young S."/>
            <person name="Zeng Q."/>
            <person name="Gargeya S."/>
            <person name="Fitzgerald M."/>
            <person name="Haas B."/>
            <person name="Abouelleil A."/>
            <person name="Allen A.W."/>
            <person name="Alvarado L."/>
            <person name="Arachchi H.M."/>
            <person name="Berlin A.M."/>
            <person name="Chapman S.B."/>
            <person name="Gainer-Dewar J."/>
            <person name="Goldberg J."/>
            <person name="Griggs A."/>
            <person name="Gujja S."/>
            <person name="Hansen M."/>
            <person name="Howarth C."/>
            <person name="Imamovic A."/>
            <person name="Ireland A."/>
            <person name="Larimer J."/>
            <person name="McCowan C."/>
            <person name="Murphy C."/>
            <person name="Pearson M."/>
            <person name="Poon T.W."/>
            <person name="Priest M."/>
            <person name="Roberts A."/>
            <person name="Saif S."/>
            <person name="Shea T."/>
            <person name="Sisk P."/>
            <person name="Sykes S."/>
            <person name="Wortman J."/>
            <person name="Nusbaum C."/>
            <person name="Birren B."/>
        </authorList>
    </citation>
    <scope>NUCLEOTIDE SEQUENCE [LARGE SCALE GENOMIC DNA]</scope>
    <source>
        <strain evidence="3 4">F0403</strain>
    </source>
</reference>
<dbReference type="EMBL" id="ATFC01000009">
    <property type="protein sequence ID" value="EPF46208.1"/>
    <property type="molecule type" value="Genomic_DNA"/>
</dbReference>
<dbReference type="SMART" id="SM00044">
    <property type="entry name" value="CYCc"/>
    <property type="match status" value="1"/>
</dbReference>
<feature type="transmembrane region" description="Helical" evidence="1">
    <location>
        <begin position="435"/>
        <end position="456"/>
    </location>
</feature>
<dbReference type="GO" id="GO:0004016">
    <property type="term" value="F:adenylate cyclase activity"/>
    <property type="evidence" value="ECO:0007669"/>
    <property type="project" value="UniProtKB-ARBA"/>
</dbReference>
<dbReference type="GeneID" id="301461861"/>
<dbReference type="Proteomes" id="UP000014605">
    <property type="component" value="Unassembled WGS sequence"/>
</dbReference>
<dbReference type="PROSITE" id="PS50125">
    <property type="entry name" value="GUANYLATE_CYCLASE_2"/>
    <property type="match status" value="1"/>
</dbReference>
<gene>
    <name evidence="3" type="ORF">HMPREF1222_01720</name>
</gene>
<dbReference type="PANTHER" id="PTHR43081:SF1">
    <property type="entry name" value="ADENYLATE CYCLASE, TERMINAL-DIFFERENTIATION SPECIFIC"/>
    <property type="match status" value="1"/>
</dbReference>
<evidence type="ECO:0000313" key="3">
    <source>
        <dbReference type="EMBL" id="EPF46208.1"/>
    </source>
</evidence>
<evidence type="ECO:0000256" key="1">
    <source>
        <dbReference type="SAM" id="Phobius"/>
    </source>
</evidence>
<feature type="domain" description="Guanylate cyclase" evidence="2">
    <location>
        <begin position="547"/>
        <end position="675"/>
    </location>
</feature>
<dbReference type="Pfam" id="PF00211">
    <property type="entry name" value="Guanylate_cyc"/>
    <property type="match status" value="1"/>
</dbReference>
<feature type="transmembrane region" description="Helical" evidence="1">
    <location>
        <begin position="243"/>
        <end position="261"/>
    </location>
</feature>
<dbReference type="InterPro" id="IPR001054">
    <property type="entry name" value="A/G_cyclase"/>
</dbReference>
<dbReference type="PANTHER" id="PTHR43081">
    <property type="entry name" value="ADENYLATE CYCLASE, TERMINAL-DIFFERENTIATION SPECIFIC-RELATED"/>
    <property type="match status" value="1"/>
</dbReference>
<dbReference type="RefSeq" id="WP_016519056.1">
    <property type="nucleotide sequence ID" value="NZ_KE332512.1"/>
</dbReference>
<proteinExistence type="predicted"/>
<name>S3L6Z4_9SPIR</name>
<dbReference type="PATRIC" id="fig|1125702.3.peg.1778"/>
<evidence type="ECO:0000313" key="4">
    <source>
        <dbReference type="Proteomes" id="UP000014605"/>
    </source>
</evidence>